<dbReference type="InterPro" id="IPR043128">
    <property type="entry name" value="Rev_trsase/Diguanyl_cyclase"/>
</dbReference>
<proteinExistence type="predicted"/>
<dbReference type="InterPro" id="IPR029787">
    <property type="entry name" value="Nucleotide_cyclase"/>
</dbReference>
<dbReference type="NCBIfam" id="TIGR00254">
    <property type="entry name" value="GGDEF"/>
    <property type="match status" value="1"/>
</dbReference>
<keyword evidence="2" id="KW-1133">Transmembrane helix</keyword>
<accession>A0ABY8VV87</accession>
<dbReference type="Pfam" id="PF00990">
    <property type="entry name" value="GGDEF"/>
    <property type="match status" value="1"/>
</dbReference>
<gene>
    <name evidence="4" type="ORF">PT015_16985</name>
</gene>
<feature type="transmembrane region" description="Helical" evidence="2">
    <location>
        <begin position="88"/>
        <end position="105"/>
    </location>
</feature>
<sequence length="378" mass="39770">MGWFSFWWRQPDHYNHVSALLAARKVEALTRATTGGIAAGLALMALGTLWIPGGPRGEVARGCAVAACLGAALGASAFVRRWPTRAQAIRFALLSSVSIAIVALAQHDPLMAVLTLTPLAMLASYIALFHAAWVMLLNLAIAAGTGLVEAARVAQQYNLVAAVCAYGLLLMLNLATPFGIQTVAHVLGTDALLAERDQLTGLLTRHAYQRCALACVERATQQQAYVVVSVIDLDRFKQLNDSYGHSTGDDALVSVARALRDSSDDAAVIGRAGGEEFVIAASWHPDDVGRKAQQLCEVIAALPFGITASVGTAGSYPAYRTGSAGDLLVELTAAADAAMYVAKRDGGNRAGHHEWPLPPPLSDFPAEPGGYVSDELTA</sequence>
<dbReference type="EMBL" id="CP126981">
    <property type="protein sequence ID" value="WIM86577.1"/>
    <property type="molecule type" value="Genomic_DNA"/>
</dbReference>
<keyword evidence="5" id="KW-1185">Reference proteome</keyword>
<organism evidence="4 5">
    <name type="scientific">Candidatus Mycobacterium wuenschmannii</name>
    <dbReference type="NCBI Taxonomy" id="3027808"/>
    <lineage>
        <taxon>Bacteria</taxon>
        <taxon>Bacillati</taxon>
        <taxon>Actinomycetota</taxon>
        <taxon>Actinomycetes</taxon>
        <taxon>Mycobacteriales</taxon>
        <taxon>Mycobacteriaceae</taxon>
        <taxon>Mycobacterium</taxon>
    </lineage>
</organism>
<evidence type="ECO:0000256" key="2">
    <source>
        <dbReference type="SAM" id="Phobius"/>
    </source>
</evidence>
<dbReference type="PROSITE" id="PS50887">
    <property type="entry name" value="GGDEF"/>
    <property type="match status" value="1"/>
</dbReference>
<keyword evidence="4" id="KW-0808">Transferase</keyword>
<feature type="domain" description="GGDEF" evidence="3">
    <location>
        <begin position="224"/>
        <end position="355"/>
    </location>
</feature>
<dbReference type="Proteomes" id="UP001236585">
    <property type="component" value="Chromosome"/>
</dbReference>
<dbReference type="PANTHER" id="PTHR45138:SF9">
    <property type="entry name" value="DIGUANYLATE CYCLASE DGCM-RELATED"/>
    <property type="match status" value="1"/>
</dbReference>
<dbReference type="CDD" id="cd01949">
    <property type="entry name" value="GGDEF"/>
    <property type="match status" value="1"/>
</dbReference>
<dbReference type="InterPro" id="IPR000160">
    <property type="entry name" value="GGDEF_dom"/>
</dbReference>
<keyword evidence="4" id="KW-0548">Nucleotidyltransferase</keyword>
<evidence type="ECO:0000313" key="4">
    <source>
        <dbReference type="EMBL" id="WIM86577.1"/>
    </source>
</evidence>
<dbReference type="PANTHER" id="PTHR45138">
    <property type="entry name" value="REGULATORY COMPONENTS OF SENSORY TRANSDUCTION SYSTEM"/>
    <property type="match status" value="1"/>
</dbReference>
<feature type="transmembrane region" description="Helical" evidence="2">
    <location>
        <begin position="59"/>
        <end position="79"/>
    </location>
</feature>
<protein>
    <submittedName>
        <fullName evidence="4">GGDEF domain-containing protein</fullName>
        <ecNumber evidence="4">2.7.7.65</ecNumber>
    </submittedName>
</protein>
<dbReference type="InterPro" id="IPR050469">
    <property type="entry name" value="Diguanylate_Cyclase"/>
</dbReference>
<dbReference type="EC" id="2.7.7.65" evidence="4"/>
<feature type="transmembrane region" description="Helical" evidence="2">
    <location>
        <begin position="34"/>
        <end position="53"/>
    </location>
</feature>
<dbReference type="Gene3D" id="3.30.70.270">
    <property type="match status" value="1"/>
</dbReference>
<dbReference type="SUPFAM" id="SSF55073">
    <property type="entry name" value="Nucleotide cyclase"/>
    <property type="match status" value="1"/>
</dbReference>
<dbReference type="GO" id="GO:0052621">
    <property type="term" value="F:diguanylate cyclase activity"/>
    <property type="evidence" value="ECO:0007669"/>
    <property type="project" value="UniProtKB-EC"/>
</dbReference>
<dbReference type="SMART" id="SM00267">
    <property type="entry name" value="GGDEF"/>
    <property type="match status" value="1"/>
</dbReference>
<evidence type="ECO:0000256" key="1">
    <source>
        <dbReference type="SAM" id="MobiDB-lite"/>
    </source>
</evidence>
<evidence type="ECO:0000313" key="5">
    <source>
        <dbReference type="Proteomes" id="UP001236585"/>
    </source>
</evidence>
<reference evidence="4 5" key="1">
    <citation type="journal article" date="2023" name="Microbiol. Resour. Announc.">
        <title>Complete Genome Sequence of Mycobacterium wuenschmanii, a novel Nontuberculous Mycobacterium Isolated from a captive population of Amazon Milk Frogs.</title>
        <authorList>
            <person name="Hicks J."/>
            <person name="Zeineldin M."/>
            <person name="Ward H."/>
            <person name="Wuenschmann A."/>
            <person name="Camp P."/>
            <person name="Farrell D."/>
            <person name="Lehman K."/>
            <person name="Thacker T."/>
            <person name="Cuthbert E."/>
        </authorList>
    </citation>
    <scope>NUCLEOTIDE SEQUENCE [LARGE SCALE GENOMIC DNA]</scope>
    <source>
        <strain evidence="4 5">Wuenschmanii</strain>
    </source>
</reference>
<feature type="region of interest" description="Disordered" evidence="1">
    <location>
        <begin position="351"/>
        <end position="378"/>
    </location>
</feature>
<keyword evidence="2" id="KW-0812">Transmembrane</keyword>
<dbReference type="RefSeq" id="WP_285185994.1">
    <property type="nucleotide sequence ID" value="NZ_CP126981.1"/>
</dbReference>
<feature type="transmembrane region" description="Helical" evidence="2">
    <location>
        <begin position="125"/>
        <end position="147"/>
    </location>
</feature>
<evidence type="ECO:0000259" key="3">
    <source>
        <dbReference type="PROSITE" id="PS50887"/>
    </source>
</evidence>
<name>A0ABY8VV87_9MYCO</name>
<keyword evidence="2" id="KW-0472">Membrane</keyword>
<feature type="transmembrane region" description="Helical" evidence="2">
    <location>
        <begin position="159"/>
        <end position="180"/>
    </location>
</feature>